<evidence type="ECO:0000259" key="4">
    <source>
        <dbReference type="PROSITE" id="PS50206"/>
    </source>
</evidence>
<dbReference type="PANTHER" id="PTHR10953:SF102">
    <property type="entry name" value="ADENYLYLTRANSFERASE AND SULFURTRANSFERASE MOCS3"/>
    <property type="match status" value="1"/>
</dbReference>
<dbReference type="InterPro" id="IPR035985">
    <property type="entry name" value="Ubiquitin-activating_enz"/>
</dbReference>
<dbReference type="FunFam" id="3.40.50.720:FF:000033">
    <property type="entry name" value="Adenylyltransferase and sulfurtransferase MOCS3"/>
    <property type="match status" value="1"/>
</dbReference>
<dbReference type="GO" id="GO:0005829">
    <property type="term" value="C:cytosol"/>
    <property type="evidence" value="ECO:0007669"/>
    <property type="project" value="TreeGrafter"/>
</dbReference>
<dbReference type="InterPro" id="IPR001763">
    <property type="entry name" value="Rhodanese-like_dom"/>
</dbReference>
<dbReference type="SMART" id="SM00450">
    <property type="entry name" value="RHOD"/>
    <property type="match status" value="1"/>
</dbReference>
<evidence type="ECO:0000256" key="1">
    <source>
        <dbReference type="ARBA" id="ARBA00022679"/>
    </source>
</evidence>
<keyword evidence="5" id="KW-0548">Nucleotidyltransferase</keyword>
<dbReference type="Pfam" id="PF00581">
    <property type="entry name" value="Rhodanese"/>
    <property type="match status" value="1"/>
</dbReference>
<keyword evidence="1" id="KW-0808">Transferase</keyword>
<dbReference type="CDD" id="cd00757">
    <property type="entry name" value="ThiF_MoeB_HesA_family"/>
    <property type="match status" value="1"/>
</dbReference>
<dbReference type="Gene3D" id="3.40.250.10">
    <property type="entry name" value="Rhodanese-like domain"/>
    <property type="match status" value="1"/>
</dbReference>
<protein>
    <submittedName>
        <fullName evidence="5">Molybdopterin-synthase adenylyltransferase MoeB</fullName>
    </submittedName>
</protein>
<dbReference type="GO" id="GO:0008641">
    <property type="term" value="F:ubiquitin-like modifier activating enzyme activity"/>
    <property type="evidence" value="ECO:0007669"/>
    <property type="project" value="InterPro"/>
</dbReference>
<reference evidence="5" key="1">
    <citation type="submission" date="2024-05" db="EMBL/GenBank/DDBJ databases">
        <title>Draft genome assemblies of 36 bacteria isolated from hibernating arctic ground squirrels.</title>
        <authorList>
            <person name="McKee H."/>
            <person name="Mullen L."/>
            <person name="Drown D.M."/>
            <person name="Duddleston K.N."/>
        </authorList>
    </citation>
    <scope>NUCLEOTIDE SEQUENCE</scope>
    <source>
        <strain evidence="5">AR004</strain>
    </source>
</reference>
<dbReference type="PROSITE" id="PS50206">
    <property type="entry name" value="RHODANESE_3"/>
    <property type="match status" value="1"/>
</dbReference>
<dbReference type="Pfam" id="PF00899">
    <property type="entry name" value="ThiF"/>
    <property type="match status" value="1"/>
</dbReference>
<dbReference type="Gene3D" id="3.40.50.720">
    <property type="entry name" value="NAD(P)-binding Rossmann-like Domain"/>
    <property type="match status" value="1"/>
</dbReference>
<dbReference type="AlphaFoldDB" id="A0AAU8N247"/>
<dbReference type="GO" id="GO:0004792">
    <property type="term" value="F:thiosulfate-cyanide sulfurtransferase activity"/>
    <property type="evidence" value="ECO:0007669"/>
    <property type="project" value="TreeGrafter"/>
</dbReference>
<dbReference type="EMBL" id="CP159989">
    <property type="protein sequence ID" value="XCP81593.1"/>
    <property type="molecule type" value="Genomic_DNA"/>
</dbReference>
<dbReference type="NCBIfam" id="NF004281">
    <property type="entry name" value="PRK05690.1"/>
    <property type="match status" value="1"/>
</dbReference>
<dbReference type="PANTHER" id="PTHR10953">
    <property type="entry name" value="UBIQUITIN-ACTIVATING ENZYME E1"/>
    <property type="match status" value="1"/>
</dbReference>
<accession>A0AAU8N247</accession>
<sequence length="400" mass="41168">MSADAPPQGRAPWAPVISDGRLRALSDAERARYSRNMLVPEVGVTGQQRIRAARVLLIGAGGLGAPAALYLAAAGVGTLGIVEFDVVDASNLQRQIIHTTASVGSSKARSAASAITALNPDVEVILHEEALDAAHALDILEGWDVVVDGTDNFPTRYLVGDACAMLGIPLVHGAVLHSTGQVGVFDAARGPCHRCLHPEPPPPGSVPSCAQAGVLGVLPGIIGTMQAAEALKLIVGGGEPLIGRLLLLDAWGAGAREVPVSKRPDCPLCGVSPTITSLEAVEDACAAPEPPLRNEETMRAVTASELRARIAAGERPGGAYTLLDVREAAEIAAMPVQGAVHIPLGEVVERAGELDAGRETVVTCQVGVRSKKAIEALRAAGYAGALTNLEGGARAWYESA</sequence>
<dbReference type="GO" id="GO:0016779">
    <property type="term" value="F:nucleotidyltransferase activity"/>
    <property type="evidence" value="ECO:0007669"/>
    <property type="project" value="UniProtKB-KW"/>
</dbReference>
<dbReference type="InterPro" id="IPR045886">
    <property type="entry name" value="ThiF/MoeB/HesA"/>
</dbReference>
<evidence type="ECO:0000313" key="5">
    <source>
        <dbReference type="EMBL" id="XCP81593.1"/>
    </source>
</evidence>
<evidence type="ECO:0000256" key="2">
    <source>
        <dbReference type="ARBA" id="ARBA00022741"/>
    </source>
</evidence>
<organism evidence="5">
    <name type="scientific">Actinomyces timonensis</name>
    <dbReference type="NCBI Taxonomy" id="1288391"/>
    <lineage>
        <taxon>Bacteria</taxon>
        <taxon>Bacillati</taxon>
        <taxon>Actinomycetota</taxon>
        <taxon>Actinomycetes</taxon>
        <taxon>Actinomycetales</taxon>
        <taxon>Actinomycetaceae</taxon>
        <taxon>Actinomyces</taxon>
    </lineage>
</organism>
<name>A0AAU8N247_9ACTO</name>
<dbReference type="SUPFAM" id="SSF69572">
    <property type="entry name" value="Activating enzymes of the ubiquitin-like proteins"/>
    <property type="match status" value="1"/>
</dbReference>
<dbReference type="InterPro" id="IPR036873">
    <property type="entry name" value="Rhodanese-like_dom_sf"/>
</dbReference>
<dbReference type="InterPro" id="IPR000594">
    <property type="entry name" value="ThiF_NAD_FAD-bd"/>
</dbReference>
<evidence type="ECO:0000256" key="3">
    <source>
        <dbReference type="ARBA" id="ARBA00022840"/>
    </source>
</evidence>
<keyword evidence="2" id="KW-0547">Nucleotide-binding</keyword>
<keyword evidence="3" id="KW-0067">ATP-binding</keyword>
<dbReference type="GO" id="GO:0005524">
    <property type="term" value="F:ATP binding"/>
    <property type="evidence" value="ECO:0007669"/>
    <property type="project" value="UniProtKB-KW"/>
</dbReference>
<dbReference type="GO" id="GO:0008146">
    <property type="term" value="F:sulfotransferase activity"/>
    <property type="evidence" value="ECO:0007669"/>
    <property type="project" value="TreeGrafter"/>
</dbReference>
<proteinExistence type="predicted"/>
<gene>
    <name evidence="5" type="primary">moeB</name>
    <name evidence="5" type="ORF">ABXS69_05980</name>
</gene>
<feature type="domain" description="Rhodanese" evidence="4">
    <location>
        <begin position="316"/>
        <end position="398"/>
    </location>
</feature>